<dbReference type="EMBL" id="ML996570">
    <property type="protein sequence ID" value="KAF2759241.1"/>
    <property type="molecule type" value="Genomic_DNA"/>
</dbReference>
<evidence type="ECO:0000313" key="2">
    <source>
        <dbReference type="EMBL" id="KAF2759241.1"/>
    </source>
</evidence>
<proteinExistence type="predicted"/>
<gene>
    <name evidence="2" type="ORF">EJ05DRAFT_338295</name>
</gene>
<dbReference type="GeneID" id="54481956"/>
<dbReference type="Proteomes" id="UP000799437">
    <property type="component" value="Unassembled WGS sequence"/>
</dbReference>
<name>A0A6A6WDQ0_9PEZI</name>
<keyword evidence="1" id="KW-0732">Signal</keyword>
<evidence type="ECO:0000313" key="3">
    <source>
        <dbReference type="Proteomes" id="UP000799437"/>
    </source>
</evidence>
<feature type="signal peptide" evidence="1">
    <location>
        <begin position="1"/>
        <end position="25"/>
    </location>
</feature>
<reference evidence="2" key="1">
    <citation type="journal article" date="2020" name="Stud. Mycol.">
        <title>101 Dothideomycetes genomes: a test case for predicting lifestyles and emergence of pathogens.</title>
        <authorList>
            <person name="Haridas S."/>
            <person name="Albert R."/>
            <person name="Binder M."/>
            <person name="Bloem J."/>
            <person name="Labutti K."/>
            <person name="Salamov A."/>
            <person name="Andreopoulos B."/>
            <person name="Baker S."/>
            <person name="Barry K."/>
            <person name="Bills G."/>
            <person name="Bluhm B."/>
            <person name="Cannon C."/>
            <person name="Castanera R."/>
            <person name="Culley D."/>
            <person name="Daum C."/>
            <person name="Ezra D."/>
            <person name="Gonzalez J."/>
            <person name="Henrissat B."/>
            <person name="Kuo A."/>
            <person name="Liang C."/>
            <person name="Lipzen A."/>
            <person name="Lutzoni F."/>
            <person name="Magnuson J."/>
            <person name="Mondo S."/>
            <person name="Nolan M."/>
            <person name="Ohm R."/>
            <person name="Pangilinan J."/>
            <person name="Park H.-J."/>
            <person name="Ramirez L."/>
            <person name="Alfaro M."/>
            <person name="Sun H."/>
            <person name="Tritt A."/>
            <person name="Yoshinaga Y."/>
            <person name="Zwiers L.-H."/>
            <person name="Turgeon B."/>
            <person name="Goodwin S."/>
            <person name="Spatafora J."/>
            <person name="Crous P."/>
            <person name="Grigoriev I."/>
        </authorList>
    </citation>
    <scope>NUCLEOTIDE SEQUENCE</scope>
    <source>
        <strain evidence="2">CBS 121739</strain>
    </source>
</reference>
<keyword evidence="3" id="KW-1185">Reference proteome</keyword>
<accession>A0A6A6WDQ0</accession>
<sequence length="134" mass="15174">MIDGRLLSLHLFLTRFSCLLPALEGRIRALVLGSYVSFWDNSQQPVASGASLEQGSAQPSKNLHCPSQHLIRLFSFYSLIEDFITEYQLELPTLRTTDSYLDSSVTSSFKRGGRLVDSQVPEIQRWAFSSLFNR</sequence>
<organism evidence="2 3">
    <name type="scientific">Pseudovirgaria hyperparasitica</name>
    <dbReference type="NCBI Taxonomy" id="470096"/>
    <lineage>
        <taxon>Eukaryota</taxon>
        <taxon>Fungi</taxon>
        <taxon>Dikarya</taxon>
        <taxon>Ascomycota</taxon>
        <taxon>Pezizomycotina</taxon>
        <taxon>Dothideomycetes</taxon>
        <taxon>Dothideomycetes incertae sedis</taxon>
        <taxon>Acrospermales</taxon>
        <taxon>Acrospermaceae</taxon>
        <taxon>Pseudovirgaria</taxon>
    </lineage>
</organism>
<protein>
    <submittedName>
        <fullName evidence="2">Uncharacterized protein</fullName>
    </submittedName>
</protein>
<evidence type="ECO:0000256" key="1">
    <source>
        <dbReference type="SAM" id="SignalP"/>
    </source>
</evidence>
<dbReference type="RefSeq" id="XP_033601692.1">
    <property type="nucleotide sequence ID" value="XM_033740902.1"/>
</dbReference>
<dbReference type="AlphaFoldDB" id="A0A6A6WDQ0"/>
<feature type="chain" id="PRO_5025407354" evidence="1">
    <location>
        <begin position="26"/>
        <end position="134"/>
    </location>
</feature>